<keyword evidence="1" id="KW-0732">Signal</keyword>
<evidence type="ECO:0008006" key="3">
    <source>
        <dbReference type="Google" id="ProtNLM"/>
    </source>
</evidence>
<feature type="chain" id="PRO_5042551233" description="tRNA_anti-like" evidence="1">
    <location>
        <begin position="21"/>
        <end position="251"/>
    </location>
</feature>
<comment type="caution">
    <text evidence="2">The sequence shown here is derived from an EMBL/GenBank/DDBJ whole genome shotgun (WGS) entry which is preliminary data.</text>
</comment>
<sequence>MKFKKIAIPLFFGLSSFAFSESAIELSSNENEILNSLINDDIETSLTGGESLFSNNMIYSSAHDMREVYSKNEARGDKKFKGKDIIINGIVDNIHSGLGDIPQVHLKTKDKFHGVVLSFSKNYQDIPIDLDKNQEVAFYCKGGNVVVGSPTLKNCAPIEVAKEKIKNDIDNSFQYALKNPSKADKKQAQIISTIKYLSDKSNDMNECKTKDTNCFAELHKKYFKQKNAKEELIEKAKLLGFSTENNDNKKV</sequence>
<organism evidence="2">
    <name type="scientific">Providencia stuartii</name>
    <dbReference type="NCBI Taxonomy" id="588"/>
    <lineage>
        <taxon>Bacteria</taxon>
        <taxon>Pseudomonadati</taxon>
        <taxon>Pseudomonadota</taxon>
        <taxon>Gammaproteobacteria</taxon>
        <taxon>Enterobacterales</taxon>
        <taxon>Morganellaceae</taxon>
        <taxon>Providencia</taxon>
    </lineage>
</organism>
<evidence type="ECO:0000313" key="2">
    <source>
        <dbReference type="EMBL" id="EMP9432706.1"/>
    </source>
</evidence>
<gene>
    <name evidence="2" type="ORF">JRA39_001752</name>
</gene>
<dbReference type="EMBL" id="AAZDVE040000010">
    <property type="protein sequence ID" value="EMP9432706.1"/>
    <property type="molecule type" value="Genomic_DNA"/>
</dbReference>
<name>A0AAI9MWM0_PROST</name>
<reference evidence="2" key="1">
    <citation type="submission" date="2024-02" db="EMBL/GenBank/DDBJ databases">
        <authorList>
            <consortium name="Clinical and Environmental Microbiology Branch: Whole genome sequencing antimicrobial resistance pathogens in the healthcare setting"/>
        </authorList>
    </citation>
    <scope>NUCLEOTIDE SEQUENCE</scope>
    <source>
        <strain evidence="2">2020GO-00142</strain>
    </source>
</reference>
<protein>
    <recommendedName>
        <fullName evidence="3">tRNA_anti-like</fullName>
    </recommendedName>
</protein>
<accession>A0AAI9MWM0</accession>
<proteinExistence type="predicted"/>
<dbReference type="InterPro" id="IPR024422">
    <property type="entry name" value="Protein_unknown_function_OB"/>
</dbReference>
<evidence type="ECO:0000256" key="1">
    <source>
        <dbReference type="SAM" id="SignalP"/>
    </source>
</evidence>
<dbReference type="Pfam" id="PF12869">
    <property type="entry name" value="tRNA_anti-like"/>
    <property type="match status" value="1"/>
</dbReference>
<feature type="signal peptide" evidence="1">
    <location>
        <begin position="1"/>
        <end position="20"/>
    </location>
</feature>
<dbReference type="AlphaFoldDB" id="A0AAI9MWM0"/>